<keyword evidence="3" id="KW-1185">Reference proteome</keyword>
<feature type="compositionally biased region" description="Polar residues" evidence="1">
    <location>
        <begin position="8"/>
        <end position="23"/>
    </location>
</feature>
<dbReference type="EMBL" id="JAMQOT010000008">
    <property type="protein sequence ID" value="MDF9747639.1"/>
    <property type="molecule type" value="Genomic_DNA"/>
</dbReference>
<comment type="caution">
    <text evidence="2">The sequence shown here is derived from an EMBL/GenBank/DDBJ whole genome shotgun (WGS) entry which is preliminary data.</text>
</comment>
<evidence type="ECO:0008006" key="4">
    <source>
        <dbReference type="Google" id="ProtNLM"/>
    </source>
</evidence>
<dbReference type="RefSeq" id="WP_277523806.1">
    <property type="nucleotide sequence ID" value="NZ_JAMQOT010000008.1"/>
</dbReference>
<proteinExistence type="predicted"/>
<protein>
    <recommendedName>
        <fullName evidence="4">Small CPxCG-related zinc finger protein</fullName>
    </recommendedName>
</protein>
<name>A0A9Q4L4W2_9EURY</name>
<evidence type="ECO:0000313" key="2">
    <source>
        <dbReference type="EMBL" id="MDF9747639.1"/>
    </source>
</evidence>
<accession>A0A9Q4L4W2</accession>
<gene>
    <name evidence="2" type="ORF">NDI89_18840</name>
</gene>
<sequence length="85" mass="9131">MSDEHTSAEPSSEHANSTSSEQSTRTRDTPYSLERARKRFDTALPDCPLCGTPIWAVSVIGPLEASASPCGCTVTPGLLEKDSEY</sequence>
<dbReference type="AlphaFoldDB" id="A0A9Q4L4W2"/>
<feature type="region of interest" description="Disordered" evidence="1">
    <location>
        <begin position="1"/>
        <end position="34"/>
    </location>
</feature>
<dbReference type="Proteomes" id="UP001154061">
    <property type="component" value="Unassembled WGS sequence"/>
</dbReference>
<reference evidence="2" key="1">
    <citation type="submission" date="2022-06" db="EMBL/GenBank/DDBJ databases">
        <title>Natrinema sp. a new haloarchaeum isolate from saline soil.</title>
        <authorList>
            <person name="Strakova D."/>
            <person name="Galisteo C."/>
            <person name="Sanchez-Porro C."/>
            <person name="Ventosa A."/>
        </authorList>
    </citation>
    <scope>NUCLEOTIDE SEQUENCE</scope>
    <source>
        <strain evidence="2">S1CR25-10</strain>
    </source>
</reference>
<evidence type="ECO:0000313" key="3">
    <source>
        <dbReference type="Proteomes" id="UP001154061"/>
    </source>
</evidence>
<evidence type="ECO:0000256" key="1">
    <source>
        <dbReference type="SAM" id="MobiDB-lite"/>
    </source>
</evidence>
<organism evidence="2 3">
    <name type="scientific">Natrinema salsiterrestre</name>
    <dbReference type="NCBI Taxonomy" id="2950540"/>
    <lineage>
        <taxon>Archaea</taxon>
        <taxon>Methanobacteriati</taxon>
        <taxon>Methanobacteriota</taxon>
        <taxon>Stenosarchaea group</taxon>
        <taxon>Halobacteria</taxon>
        <taxon>Halobacteriales</taxon>
        <taxon>Natrialbaceae</taxon>
        <taxon>Natrinema</taxon>
    </lineage>
</organism>